<organism evidence="3 4">
    <name type="scientific">Psychrobacter saeujeotis</name>
    <dbReference type="NCBI Taxonomy" id="3143436"/>
    <lineage>
        <taxon>Bacteria</taxon>
        <taxon>Pseudomonadati</taxon>
        <taxon>Pseudomonadota</taxon>
        <taxon>Gammaproteobacteria</taxon>
        <taxon>Moraxellales</taxon>
        <taxon>Moraxellaceae</taxon>
        <taxon>Psychrobacter</taxon>
    </lineage>
</organism>
<dbReference type="Gene3D" id="3.40.50.720">
    <property type="entry name" value="NAD(P)-binding Rossmann-like Domain"/>
    <property type="match status" value="1"/>
</dbReference>
<reference evidence="3 4" key="1">
    <citation type="submission" date="2024-05" db="EMBL/GenBank/DDBJ databases">
        <authorList>
            <person name="Kim H.-Y."/>
            <person name="Kim E."/>
            <person name="Cai Y."/>
            <person name="Yang S.-M."/>
            <person name="Lee W."/>
        </authorList>
    </citation>
    <scope>NUCLEOTIDE SEQUENCE [LARGE SCALE GENOMIC DNA]</scope>
    <source>
        <strain evidence="3 4">FBL11</strain>
    </source>
</reference>
<keyword evidence="4" id="KW-1185">Reference proteome</keyword>
<accession>A0ABU9X740</accession>
<dbReference type="InterPro" id="IPR013149">
    <property type="entry name" value="ADH-like_C"/>
</dbReference>
<dbReference type="CDD" id="cd05288">
    <property type="entry name" value="PGDH"/>
    <property type="match status" value="1"/>
</dbReference>
<evidence type="ECO:0000256" key="1">
    <source>
        <dbReference type="ARBA" id="ARBA00023002"/>
    </source>
</evidence>
<keyword evidence="1" id="KW-0560">Oxidoreductase</keyword>
<dbReference type="Pfam" id="PF16884">
    <property type="entry name" value="ADH_N_2"/>
    <property type="match status" value="1"/>
</dbReference>
<comment type="caution">
    <text evidence="3">The sequence shown here is derived from an EMBL/GenBank/DDBJ whole genome shotgun (WGS) entry which is preliminary data.</text>
</comment>
<dbReference type="InterPro" id="IPR045010">
    <property type="entry name" value="MDR_fam"/>
</dbReference>
<feature type="domain" description="Enoyl reductase (ER)" evidence="2">
    <location>
        <begin position="28"/>
        <end position="346"/>
    </location>
</feature>
<dbReference type="PANTHER" id="PTHR43205">
    <property type="entry name" value="PROSTAGLANDIN REDUCTASE"/>
    <property type="match status" value="1"/>
</dbReference>
<protein>
    <submittedName>
        <fullName evidence="3">NADP-dependent oxidoreductase</fullName>
    </submittedName>
</protein>
<dbReference type="SUPFAM" id="SSF51735">
    <property type="entry name" value="NAD(P)-binding Rossmann-fold domains"/>
    <property type="match status" value="1"/>
</dbReference>
<evidence type="ECO:0000313" key="3">
    <source>
        <dbReference type="EMBL" id="MEN2751028.1"/>
    </source>
</evidence>
<dbReference type="PANTHER" id="PTHR43205:SF7">
    <property type="entry name" value="PROSTAGLANDIN REDUCTASE 1"/>
    <property type="match status" value="1"/>
</dbReference>
<dbReference type="InterPro" id="IPR041694">
    <property type="entry name" value="ADH_N_2"/>
</dbReference>
<evidence type="ECO:0000259" key="2">
    <source>
        <dbReference type="SMART" id="SM00829"/>
    </source>
</evidence>
<dbReference type="SUPFAM" id="SSF50129">
    <property type="entry name" value="GroES-like"/>
    <property type="match status" value="2"/>
</dbReference>
<sequence length="354" mass="38619">MDNTHITTDKEEQNQEIVLAGHPSGVPTADTFRINNIDMPTSEMLKDNEVLIKSLYVSVDPGMRGFMDKGDDDAAGNKYKLNQPITSRSVAQVIKSTDKTFAVDDIVHGRFAWQKYQTVSVDNIEKVDPNLAPISTAVSMLGVPGLAAYFGMLKIGQIKATDTVVVSGAAGSVGSIAAQIARIKGCKVVGIAGSPEKINYLENELGLDKGINYKQTNNMQVAITEACPNGVDVFFDNVGGELFDAILANINEYGRIAICGQIAEYNEDRPPQGPRPMHTLIKKSARMEGYVVFNFSDEFDDAKKQIAEWYNSGQIKYRENLIKGFDNIPSAFIGLFTGENIGKQMVKTGDSNDD</sequence>
<evidence type="ECO:0000313" key="4">
    <source>
        <dbReference type="Proteomes" id="UP001461960"/>
    </source>
</evidence>
<dbReference type="InterPro" id="IPR020843">
    <property type="entry name" value="ER"/>
</dbReference>
<dbReference type="InterPro" id="IPR011032">
    <property type="entry name" value="GroES-like_sf"/>
</dbReference>
<dbReference type="Proteomes" id="UP001461960">
    <property type="component" value="Unassembled WGS sequence"/>
</dbReference>
<dbReference type="SMART" id="SM00829">
    <property type="entry name" value="PKS_ER"/>
    <property type="match status" value="1"/>
</dbReference>
<dbReference type="Gene3D" id="3.90.180.10">
    <property type="entry name" value="Medium-chain alcohol dehydrogenases, catalytic domain"/>
    <property type="match status" value="1"/>
</dbReference>
<gene>
    <name evidence="3" type="ORF">AAIR29_05200</name>
</gene>
<dbReference type="Pfam" id="PF00107">
    <property type="entry name" value="ADH_zinc_N"/>
    <property type="match status" value="1"/>
</dbReference>
<dbReference type="EMBL" id="JBDGHN010000002">
    <property type="protein sequence ID" value="MEN2751028.1"/>
    <property type="molecule type" value="Genomic_DNA"/>
</dbReference>
<proteinExistence type="predicted"/>
<name>A0ABU9X740_9GAMM</name>
<dbReference type="InterPro" id="IPR036291">
    <property type="entry name" value="NAD(P)-bd_dom_sf"/>
</dbReference>
<dbReference type="RefSeq" id="WP_299220423.1">
    <property type="nucleotide sequence ID" value="NZ_JBDGHN010000002.1"/>
</dbReference>